<dbReference type="PANTHER" id="PTHR33531:SF7">
    <property type="entry name" value="HYPOTHETICAL MEMBRANE PROTEIN, CONSERVED"/>
    <property type="match status" value="1"/>
</dbReference>
<dbReference type="InterPro" id="IPR012347">
    <property type="entry name" value="Ferritin-like"/>
</dbReference>
<reference evidence="1 2" key="1">
    <citation type="journal article" date="2016" name="C (Basel)">
        <title>Selective Growth of and Electricity Production by Marine Exoelectrogenic Bacteria in Self-Aggregated Hydrogel of Microbially Reduced Graphene Oxide.</title>
        <authorList>
            <person name="Yoshida N."/>
            <person name="Goto Y."/>
            <person name="Miyata Y."/>
        </authorList>
    </citation>
    <scope>NUCLEOTIDE SEQUENCE [LARGE SCALE GENOMIC DNA]</scope>
    <source>
        <strain evidence="1 2">NIT-T3</strain>
    </source>
</reference>
<evidence type="ECO:0000313" key="1">
    <source>
        <dbReference type="EMBL" id="BCR03318.1"/>
    </source>
</evidence>
<dbReference type="CDD" id="cd01045">
    <property type="entry name" value="Ferritin_like_AB"/>
    <property type="match status" value="1"/>
</dbReference>
<dbReference type="SUPFAM" id="SSF47240">
    <property type="entry name" value="Ferritin-like"/>
    <property type="match status" value="1"/>
</dbReference>
<keyword evidence="2" id="KW-1185">Reference proteome</keyword>
<accession>A0ABN6DT20</accession>
<reference evidence="1 2" key="2">
    <citation type="journal article" date="2021" name="Int. J. Syst. Evol. Microbiol.">
        <title>Isolation and Polyphasic Characterization of Desulfuromonas versatilis sp. Nov., an Electrogenic Bacteria Capable of Versatile Metabolism Isolated from a Graphene Oxide-Reducing Enrichment Culture.</title>
        <authorList>
            <person name="Xie L."/>
            <person name="Yoshida N."/>
            <person name="Ishii S."/>
            <person name="Meng L."/>
        </authorList>
    </citation>
    <scope>NUCLEOTIDE SEQUENCE [LARGE SCALE GENOMIC DNA]</scope>
    <source>
        <strain evidence="1 2">NIT-T3</strain>
    </source>
</reference>
<sequence length="165" mass="19461">MPQEYKVQEAIRQAIVAKKNLLDFYRQAAELIRNPKGREVFLRLSEEVLENTRRFFPYYRGNDLGSFEQFMNAPPAKDSAMLAELRKALDVNMHERRAREIALAEEQDLERNFRMTAARIVDPAARAVFEKVAEETRNHYLIIESEYSRTMAMVHETDMDIYVRE</sequence>
<organism evidence="1 2">
    <name type="scientific">Desulfuromonas versatilis</name>
    <dbReference type="NCBI Taxonomy" id="2802975"/>
    <lineage>
        <taxon>Bacteria</taxon>
        <taxon>Pseudomonadati</taxon>
        <taxon>Thermodesulfobacteriota</taxon>
        <taxon>Desulfuromonadia</taxon>
        <taxon>Desulfuromonadales</taxon>
        <taxon>Desulfuromonadaceae</taxon>
        <taxon>Desulfuromonas</taxon>
    </lineage>
</organism>
<dbReference type="PANTHER" id="PTHR33531">
    <property type="entry name" value="RUBRERYTHRIN SUBFAMILY"/>
    <property type="match status" value="1"/>
</dbReference>
<gene>
    <name evidence="1" type="ORF">DESUT3_03870</name>
</gene>
<evidence type="ECO:0000313" key="2">
    <source>
        <dbReference type="Proteomes" id="UP001319827"/>
    </source>
</evidence>
<proteinExistence type="predicted"/>
<dbReference type="Gene3D" id="1.20.1260.10">
    <property type="match status" value="1"/>
</dbReference>
<dbReference type="EMBL" id="AP024355">
    <property type="protein sequence ID" value="BCR03318.1"/>
    <property type="molecule type" value="Genomic_DNA"/>
</dbReference>
<name>A0ABN6DT20_9BACT</name>
<dbReference type="Proteomes" id="UP001319827">
    <property type="component" value="Chromosome"/>
</dbReference>
<dbReference type="RefSeq" id="WP_221250797.1">
    <property type="nucleotide sequence ID" value="NZ_AP024355.1"/>
</dbReference>
<dbReference type="InterPro" id="IPR009078">
    <property type="entry name" value="Ferritin-like_SF"/>
</dbReference>
<protein>
    <submittedName>
        <fullName evidence="1">Ferritin</fullName>
    </submittedName>
</protein>